<keyword evidence="1" id="KW-0677">Repeat</keyword>
<evidence type="ECO:0000256" key="1">
    <source>
        <dbReference type="ARBA" id="ARBA00022737"/>
    </source>
</evidence>
<dbReference type="Gene3D" id="1.25.40.10">
    <property type="entry name" value="Tetratricopeptide repeat domain"/>
    <property type="match status" value="5"/>
</dbReference>
<dbReference type="Proteomes" id="UP000829196">
    <property type="component" value="Unassembled WGS sequence"/>
</dbReference>
<dbReference type="SMR" id="A0A8T2ZZU2"/>
<feature type="repeat" description="PPR" evidence="3">
    <location>
        <begin position="371"/>
        <end position="401"/>
    </location>
</feature>
<feature type="repeat" description="PPR" evidence="3">
    <location>
        <begin position="503"/>
        <end position="537"/>
    </location>
</feature>
<feature type="repeat" description="PPR" evidence="3">
    <location>
        <begin position="71"/>
        <end position="101"/>
    </location>
</feature>
<dbReference type="Pfam" id="PF01535">
    <property type="entry name" value="PPR"/>
    <property type="match status" value="9"/>
</dbReference>
<dbReference type="GO" id="GO:0003723">
    <property type="term" value="F:RNA binding"/>
    <property type="evidence" value="ECO:0007669"/>
    <property type="project" value="InterPro"/>
</dbReference>
<organism evidence="4 6">
    <name type="scientific">Dendrobium nobile</name>
    <name type="common">Orchid</name>
    <dbReference type="NCBI Taxonomy" id="94219"/>
    <lineage>
        <taxon>Eukaryota</taxon>
        <taxon>Viridiplantae</taxon>
        <taxon>Streptophyta</taxon>
        <taxon>Embryophyta</taxon>
        <taxon>Tracheophyta</taxon>
        <taxon>Spermatophyta</taxon>
        <taxon>Magnoliopsida</taxon>
        <taxon>Liliopsida</taxon>
        <taxon>Asparagales</taxon>
        <taxon>Orchidaceae</taxon>
        <taxon>Epidendroideae</taxon>
        <taxon>Malaxideae</taxon>
        <taxon>Dendrobiinae</taxon>
        <taxon>Dendrobium</taxon>
    </lineage>
</organism>
<dbReference type="Pfam" id="PF20431">
    <property type="entry name" value="E_motif"/>
    <property type="match status" value="1"/>
</dbReference>
<sequence>MTIDLQWCAAYLRSCNARCWILQGRQLHQLLLKAGFSGSIFATNCLLQMYTRCGTGLSDVCLLFEEMLHRNCFSWNTLIDSCINSGDPASSLQLFHRMPRKNEYSWNAIITGLVRLGDLDNAWRLFEEMPMKDAIALNSVLHGLFRSGKAQVAFSVYKRLNSALEGYSSLCLDAFVLATAMSACAEYRALHLGKQIHNQIVINQVELDAVLGSALVDMYGKCDDLNNACKVLDVMTNPDEFSLSALITGFVRCGRHVEARRIFDSRFDPGTAMWNSMITGYASYGHLEEALNLFERMMRKGVNPDSSTLATILNSCASLGALRNVVQMHASVLKFGILDDIIVGSALVDSYSKAGDWDNACKIFGDFKVHDTVLLNLMIKVYSNHGRIAEARQVFDQIQGKSVITWNSMIVGYNQNGFATEALELFTEMHSLDIGIDEVTLASILSASASICSFGFGEQGFALATVYGLESEQIIATSLVDLYCKCGFMTEGLRIFYDMRKFDEAPWNSMLMGFASNGMGVEVIRLFEAMKNASVPPNEVTFIAVLSACCHCGLVEEGLRWFHCMKDEFGVNPFIEHYSCIVDLLVRAGRVEEALDFIDGMPFKADASMLTSLLGGCKACGNEFLADKVAKRLVELSPSQSGPYVQISSIYAANGDWNRSECVWSMMCERKIKKNPGFSWIDR</sequence>
<evidence type="ECO:0000313" key="6">
    <source>
        <dbReference type="Proteomes" id="UP000829196"/>
    </source>
</evidence>
<dbReference type="InterPro" id="IPR046960">
    <property type="entry name" value="PPR_At4g14850-like_plant"/>
</dbReference>
<protein>
    <recommendedName>
        <fullName evidence="7">Pentatricopeptide repeat-containing protein</fullName>
    </recommendedName>
</protein>
<dbReference type="InterPro" id="IPR046848">
    <property type="entry name" value="E_motif"/>
</dbReference>
<evidence type="ECO:0000313" key="4">
    <source>
        <dbReference type="EMBL" id="KAI0485884.1"/>
    </source>
</evidence>
<feature type="repeat" description="PPR" evidence="3">
    <location>
        <begin position="102"/>
        <end position="136"/>
    </location>
</feature>
<evidence type="ECO:0000313" key="5">
    <source>
        <dbReference type="EMBL" id="KAI0511623.1"/>
    </source>
</evidence>
<evidence type="ECO:0000256" key="2">
    <source>
        <dbReference type="ARBA" id="ARBA00061659"/>
    </source>
</evidence>
<comment type="similarity">
    <text evidence="2">Belongs to the PPR family. PCMP-E subfamily.</text>
</comment>
<evidence type="ECO:0000256" key="3">
    <source>
        <dbReference type="PROSITE-ProRule" id="PRU00708"/>
    </source>
</evidence>
<dbReference type="Pfam" id="PF13041">
    <property type="entry name" value="PPR_2"/>
    <property type="match status" value="2"/>
</dbReference>
<comment type="caution">
    <text evidence="4">The sequence shown here is derived from an EMBL/GenBank/DDBJ whole genome shotgun (WGS) entry which is preliminary data.</text>
</comment>
<dbReference type="FunFam" id="1.25.40.10:FF:000205">
    <property type="entry name" value="Pentatricopeptide repeat-containing protein, mitochondrial"/>
    <property type="match status" value="1"/>
</dbReference>
<feature type="repeat" description="PPR" evidence="3">
    <location>
        <begin position="402"/>
        <end position="436"/>
    </location>
</feature>
<dbReference type="FunFam" id="1.25.40.10:FF:000797">
    <property type="entry name" value="Pentatricopeptide repeat-containing protein chloroplastic"/>
    <property type="match status" value="1"/>
</dbReference>
<dbReference type="AlphaFoldDB" id="A0A8T2ZZU2"/>
<dbReference type="InterPro" id="IPR002885">
    <property type="entry name" value="PPR_rpt"/>
</dbReference>
<proteinExistence type="inferred from homology"/>
<dbReference type="EMBL" id="JAGYWB010000009">
    <property type="protein sequence ID" value="KAI0511623.1"/>
    <property type="molecule type" value="Genomic_DNA"/>
</dbReference>
<feature type="repeat" description="PPR" evidence="3">
    <location>
        <begin position="270"/>
        <end position="304"/>
    </location>
</feature>
<dbReference type="PANTHER" id="PTHR47926:SF392">
    <property type="entry name" value="PENTATRICOPEPTIDE REPEAT-CONTAINING PROTEIN"/>
    <property type="match status" value="1"/>
</dbReference>
<dbReference type="NCBIfam" id="TIGR00756">
    <property type="entry name" value="PPR"/>
    <property type="match status" value="7"/>
</dbReference>
<gene>
    <name evidence="5" type="ORF">KFK09_012253</name>
    <name evidence="4" type="ORF">KFK09_029455</name>
</gene>
<dbReference type="PROSITE" id="PS51375">
    <property type="entry name" value="PPR"/>
    <property type="match status" value="7"/>
</dbReference>
<dbReference type="GO" id="GO:0005739">
    <property type="term" value="C:mitochondrion"/>
    <property type="evidence" value="ECO:0007669"/>
    <property type="project" value="UniProtKB-ARBA"/>
</dbReference>
<evidence type="ECO:0008006" key="7">
    <source>
        <dbReference type="Google" id="ProtNLM"/>
    </source>
</evidence>
<dbReference type="OrthoDB" id="772568at2759"/>
<dbReference type="SUPFAM" id="SSF48452">
    <property type="entry name" value="TPR-like"/>
    <property type="match status" value="1"/>
</dbReference>
<dbReference type="PANTHER" id="PTHR47926">
    <property type="entry name" value="PENTATRICOPEPTIDE REPEAT-CONTAINING PROTEIN"/>
    <property type="match status" value="1"/>
</dbReference>
<accession>A0A8T2ZZU2</accession>
<dbReference type="GO" id="GO:0009451">
    <property type="term" value="P:RNA modification"/>
    <property type="evidence" value="ECO:0007669"/>
    <property type="project" value="InterPro"/>
</dbReference>
<dbReference type="InterPro" id="IPR011990">
    <property type="entry name" value="TPR-like_helical_dom_sf"/>
</dbReference>
<keyword evidence="6" id="KW-1185">Reference proteome</keyword>
<dbReference type="EMBL" id="JAGYWB010000055">
    <property type="protein sequence ID" value="KAI0485884.1"/>
    <property type="molecule type" value="Genomic_DNA"/>
</dbReference>
<reference evidence="4" key="1">
    <citation type="journal article" date="2022" name="Front. Genet.">
        <title>Chromosome-Scale Assembly of the Dendrobium nobile Genome Provides Insights Into the Molecular Mechanism of the Biosynthesis of the Medicinal Active Ingredient of Dendrobium.</title>
        <authorList>
            <person name="Xu Q."/>
            <person name="Niu S.-C."/>
            <person name="Li K.-L."/>
            <person name="Zheng P.-J."/>
            <person name="Zhang X.-J."/>
            <person name="Jia Y."/>
            <person name="Liu Y."/>
            <person name="Niu Y.-X."/>
            <person name="Yu L.-H."/>
            <person name="Chen D.-F."/>
            <person name="Zhang G.-Q."/>
        </authorList>
    </citation>
    <scope>NUCLEOTIDE SEQUENCE</scope>
    <source>
        <tissue evidence="4">Leaf</tissue>
    </source>
</reference>
<feature type="repeat" description="PPR" evidence="3">
    <location>
        <begin position="538"/>
        <end position="568"/>
    </location>
</feature>
<name>A0A8T2ZZU2_DENNO</name>